<feature type="transmembrane region" description="Helical" evidence="1">
    <location>
        <begin position="58"/>
        <end position="81"/>
    </location>
</feature>
<proteinExistence type="predicted"/>
<sequence length="220" mass="24752">ILLSFTLTAMIQDDTLTAQNKSHATKTFQAFYFIAFFSFIAALILYLVIIFVKDLRLLKFGFVGALVVGCFCSIISVIMYYDNLSRYYNATIRPDTSSWLLVVISSGTMSANCSNVGMNVSDDNLSDSSAVIVAAIVEDPTLTAERKSHELKSFQGFYFVALIAFITALVLYIITIVKPNLKPVRILFIITLIIGCKLFYSFRYLLITIQNAVCRNYWIM</sequence>
<keyword evidence="3" id="KW-1185">Reference proteome</keyword>
<gene>
    <name evidence="2" type="ORF">EWB00_009068</name>
</gene>
<protein>
    <submittedName>
        <fullName evidence="2">Uncharacterized protein</fullName>
    </submittedName>
</protein>
<feature type="transmembrane region" description="Helical" evidence="1">
    <location>
        <begin position="30"/>
        <end position="52"/>
    </location>
</feature>
<accession>A0A4Z2DSG1</accession>
<comment type="caution">
    <text evidence="2">The sequence shown here is derived from an EMBL/GenBank/DDBJ whole genome shotgun (WGS) entry which is preliminary data.</text>
</comment>
<feature type="transmembrane region" description="Helical" evidence="1">
    <location>
        <begin position="156"/>
        <end position="174"/>
    </location>
</feature>
<feature type="non-terminal residue" evidence="2">
    <location>
        <position position="1"/>
    </location>
</feature>
<name>A0A4Z2DSG1_SCHJA</name>
<evidence type="ECO:0000256" key="1">
    <source>
        <dbReference type="SAM" id="Phobius"/>
    </source>
</evidence>
<evidence type="ECO:0000313" key="3">
    <source>
        <dbReference type="Proteomes" id="UP000311919"/>
    </source>
</evidence>
<keyword evidence="1" id="KW-1133">Transmembrane helix</keyword>
<dbReference type="AlphaFoldDB" id="A0A4Z2DSG1"/>
<feature type="transmembrane region" description="Helical" evidence="1">
    <location>
        <begin position="186"/>
        <end position="206"/>
    </location>
</feature>
<organism evidence="2 3">
    <name type="scientific">Schistosoma japonicum</name>
    <name type="common">Blood fluke</name>
    <dbReference type="NCBI Taxonomy" id="6182"/>
    <lineage>
        <taxon>Eukaryota</taxon>
        <taxon>Metazoa</taxon>
        <taxon>Spiralia</taxon>
        <taxon>Lophotrochozoa</taxon>
        <taxon>Platyhelminthes</taxon>
        <taxon>Trematoda</taxon>
        <taxon>Digenea</taxon>
        <taxon>Strigeidida</taxon>
        <taxon>Schistosomatoidea</taxon>
        <taxon>Schistosomatidae</taxon>
        <taxon>Schistosoma</taxon>
    </lineage>
</organism>
<keyword evidence="1" id="KW-0812">Transmembrane</keyword>
<dbReference type="OrthoDB" id="6273239at2759"/>
<reference evidence="2 3" key="1">
    <citation type="submission" date="2019-03" db="EMBL/GenBank/DDBJ databases">
        <title>An improved genome assembly of the fluke Schistosoma japonicum.</title>
        <authorList>
            <person name="Hu W."/>
            <person name="Luo F."/>
            <person name="Yin M."/>
            <person name="Mo X."/>
            <person name="Sun C."/>
            <person name="Wu Q."/>
            <person name="Zhu B."/>
            <person name="Xiang M."/>
            <person name="Wang J."/>
            <person name="Wang Y."/>
            <person name="Zhang T."/>
            <person name="Xu B."/>
            <person name="Zheng H."/>
            <person name="Feng Z."/>
        </authorList>
    </citation>
    <scope>NUCLEOTIDE SEQUENCE [LARGE SCALE GENOMIC DNA]</scope>
    <source>
        <strain evidence="2">HuSjv2</strain>
        <tissue evidence="2">Worms</tissue>
    </source>
</reference>
<dbReference type="Proteomes" id="UP000311919">
    <property type="component" value="Unassembled WGS sequence"/>
</dbReference>
<keyword evidence="1" id="KW-0472">Membrane</keyword>
<evidence type="ECO:0000313" key="2">
    <source>
        <dbReference type="EMBL" id="TNN19337.1"/>
    </source>
</evidence>
<dbReference type="EMBL" id="SKCS01000051">
    <property type="protein sequence ID" value="TNN19337.1"/>
    <property type="molecule type" value="Genomic_DNA"/>
</dbReference>